<evidence type="ECO:0000313" key="2">
    <source>
        <dbReference type="Proteomes" id="UP000054270"/>
    </source>
</evidence>
<keyword evidence="2" id="KW-1185">Reference proteome</keyword>
<reference evidence="2" key="1">
    <citation type="submission" date="2014-04" db="EMBL/GenBank/DDBJ databases">
        <title>Evolutionary Origins and Diversification of the Mycorrhizal Mutualists.</title>
        <authorList>
            <consortium name="DOE Joint Genome Institute"/>
            <consortium name="Mycorrhizal Genomics Consortium"/>
            <person name="Kohler A."/>
            <person name="Kuo A."/>
            <person name="Nagy L.G."/>
            <person name="Floudas D."/>
            <person name="Copeland A."/>
            <person name="Barry K.W."/>
            <person name="Cichocki N."/>
            <person name="Veneault-Fourrey C."/>
            <person name="LaButti K."/>
            <person name="Lindquist E.A."/>
            <person name="Lipzen A."/>
            <person name="Lundell T."/>
            <person name="Morin E."/>
            <person name="Murat C."/>
            <person name="Riley R."/>
            <person name="Ohm R."/>
            <person name="Sun H."/>
            <person name="Tunlid A."/>
            <person name="Henrissat B."/>
            <person name="Grigoriev I.V."/>
            <person name="Hibbett D.S."/>
            <person name="Martin F."/>
        </authorList>
    </citation>
    <scope>NUCLEOTIDE SEQUENCE [LARGE SCALE GENOMIC DNA]</scope>
    <source>
        <strain evidence="2">FD-334 SS-4</strain>
    </source>
</reference>
<dbReference type="AlphaFoldDB" id="A0A0D2KXK9"/>
<proteinExistence type="predicted"/>
<name>A0A0D2KXK9_HYPSF</name>
<dbReference type="Proteomes" id="UP000054270">
    <property type="component" value="Unassembled WGS sequence"/>
</dbReference>
<protein>
    <submittedName>
        <fullName evidence="1">Uncharacterized protein</fullName>
    </submittedName>
</protein>
<dbReference type="EMBL" id="KN817579">
    <property type="protein sequence ID" value="KJA19262.1"/>
    <property type="molecule type" value="Genomic_DNA"/>
</dbReference>
<evidence type="ECO:0000313" key="1">
    <source>
        <dbReference type="EMBL" id="KJA19262.1"/>
    </source>
</evidence>
<organism evidence="1 2">
    <name type="scientific">Hypholoma sublateritium (strain FD-334 SS-4)</name>
    <dbReference type="NCBI Taxonomy" id="945553"/>
    <lineage>
        <taxon>Eukaryota</taxon>
        <taxon>Fungi</taxon>
        <taxon>Dikarya</taxon>
        <taxon>Basidiomycota</taxon>
        <taxon>Agaricomycotina</taxon>
        <taxon>Agaricomycetes</taxon>
        <taxon>Agaricomycetidae</taxon>
        <taxon>Agaricales</taxon>
        <taxon>Agaricineae</taxon>
        <taxon>Strophariaceae</taxon>
        <taxon>Hypholoma</taxon>
    </lineage>
</organism>
<gene>
    <name evidence="1" type="ORF">HYPSUDRAFT_69304</name>
</gene>
<accession>A0A0D2KXK9</accession>
<sequence>MLSRSGACILSALPLDQDTLVATNDRPYIPHAASGSWPLDASSAWCCASTSAPLRYWVNVMDPHSRRAAADTYTSPENLIVHPSVPVTFAARALALLAVAVEPLLSVSPLRDFACAGAR</sequence>